<dbReference type="VEuPathDB" id="FungiDB:AMAG_13066"/>
<dbReference type="PANTHER" id="PTHR10501">
    <property type="entry name" value="U1 SMALL NUCLEAR RIBONUCLEOPROTEIN A/U2 SMALL NUCLEAR RIBONUCLEOPROTEIN B"/>
    <property type="match status" value="1"/>
</dbReference>
<dbReference type="Proteomes" id="UP000054350">
    <property type="component" value="Unassembled WGS sequence"/>
</dbReference>
<keyword evidence="1 2" id="KW-0694">RNA-binding</keyword>
<evidence type="ECO:0000256" key="1">
    <source>
        <dbReference type="ARBA" id="ARBA00022884"/>
    </source>
</evidence>
<gene>
    <name evidence="5" type="ORF">AMAG_13066</name>
</gene>
<organism evidence="5 6">
    <name type="scientific">Allomyces macrogynus (strain ATCC 38327)</name>
    <name type="common">Allomyces javanicus var. macrogynus</name>
    <dbReference type="NCBI Taxonomy" id="578462"/>
    <lineage>
        <taxon>Eukaryota</taxon>
        <taxon>Fungi</taxon>
        <taxon>Fungi incertae sedis</taxon>
        <taxon>Blastocladiomycota</taxon>
        <taxon>Blastocladiomycetes</taxon>
        <taxon>Blastocladiales</taxon>
        <taxon>Blastocladiaceae</taxon>
        <taxon>Allomyces</taxon>
    </lineage>
</organism>
<sequence length="620" mass="62836">MQHVPALMSPYPPHFSAPGAIPNAHSPPGYTAAAPYPPPPLGPPGIVPPPLHHLHHQYAPPPAPMPATGAPAPTISRLAYPPPPHHFIANAPTPPTMPAMPVPPPPHTAAQEDITTIFVVGFPPDMHEREFQNMFIFSPGFEAATLKVPTRDEMEGAGGAHKKQTIGFAKFRTRLQALEARDILSGRKVDADRGSVLKAEMARKNLIAKRGLANELFHPAFHHPYNMLASAHSPPMPYAPHLGYGVPPPMARPGTAHSATSGSHGGAGGAISPPGTDASRSAINAYAPPSSTYPQQHAPALNGLFTASSPASSVGSLPLQNAPVPASQSPASNDDRASSTSSAPAEPTPAPAPALVHPKPLVATDSGLNLAAGDLLGDGVSGLRGTCASAGAAGAIRAPGSAAAAAAMARANGGGFSPFNADPAAMWRSGSADLVYPAAAISPPLQAHGGPRKSLRINTTLANTPNVPGGPATTSCVSPAWPSAGPASATLARHSHLFGPATAPLRAASPMTPMAPAPAPQVKTLALVGNAASAFLAMSEAAPVAGLVRAALAPEVGEGAIALEFESFESAVRARESLVRALGPSMEAGITWATPSTTTNGANVVADEMEWMAIGSAVSL</sequence>
<feature type="domain" description="RRM" evidence="4">
    <location>
        <begin position="115"/>
        <end position="204"/>
    </location>
</feature>
<dbReference type="EMBL" id="GG745356">
    <property type="protein sequence ID" value="KNE68410.1"/>
    <property type="molecule type" value="Genomic_DNA"/>
</dbReference>
<dbReference type="eggNOG" id="KOG0118">
    <property type="taxonomic scope" value="Eukaryota"/>
</dbReference>
<feature type="region of interest" description="Disordered" evidence="3">
    <location>
        <begin position="30"/>
        <end position="79"/>
    </location>
</feature>
<dbReference type="InterPro" id="IPR012677">
    <property type="entry name" value="Nucleotide-bd_a/b_plait_sf"/>
</dbReference>
<evidence type="ECO:0000259" key="4">
    <source>
        <dbReference type="PROSITE" id="PS50102"/>
    </source>
</evidence>
<dbReference type="InterPro" id="IPR035979">
    <property type="entry name" value="RBD_domain_sf"/>
</dbReference>
<dbReference type="OMA" id="DEMEWMA"/>
<dbReference type="GO" id="GO:0003723">
    <property type="term" value="F:RNA binding"/>
    <property type="evidence" value="ECO:0007669"/>
    <property type="project" value="UniProtKB-UniRule"/>
</dbReference>
<feature type="region of interest" description="Disordered" evidence="3">
    <location>
        <begin position="249"/>
        <end position="298"/>
    </location>
</feature>
<reference evidence="6" key="2">
    <citation type="submission" date="2009-11" db="EMBL/GenBank/DDBJ databases">
        <title>The Genome Sequence of Allomyces macrogynus strain ATCC 38327.</title>
        <authorList>
            <consortium name="The Broad Institute Genome Sequencing Platform"/>
            <person name="Russ C."/>
            <person name="Cuomo C."/>
            <person name="Shea T."/>
            <person name="Young S.K."/>
            <person name="Zeng Q."/>
            <person name="Koehrsen M."/>
            <person name="Haas B."/>
            <person name="Borodovsky M."/>
            <person name="Guigo R."/>
            <person name="Alvarado L."/>
            <person name="Berlin A."/>
            <person name="Borenstein D."/>
            <person name="Chen Z."/>
            <person name="Engels R."/>
            <person name="Freedman E."/>
            <person name="Gellesch M."/>
            <person name="Goldberg J."/>
            <person name="Griggs A."/>
            <person name="Gujja S."/>
            <person name="Heiman D."/>
            <person name="Hepburn T."/>
            <person name="Howarth C."/>
            <person name="Jen D."/>
            <person name="Larson L."/>
            <person name="Lewis B."/>
            <person name="Mehta T."/>
            <person name="Park D."/>
            <person name="Pearson M."/>
            <person name="Roberts A."/>
            <person name="Saif S."/>
            <person name="Shenoy N."/>
            <person name="Sisk P."/>
            <person name="Stolte C."/>
            <person name="Sykes S."/>
            <person name="Walk T."/>
            <person name="White J."/>
            <person name="Yandava C."/>
            <person name="Burger G."/>
            <person name="Gray M.W."/>
            <person name="Holland P.W.H."/>
            <person name="King N."/>
            <person name="Lang F.B.F."/>
            <person name="Roger A.J."/>
            <person name="Ruiz-Trillo I."/>
            <person name="Lander E."/>
            <person name="Nusbaum C."/>
        </authorList>
    </citation>
    <scope>NUCLEOTIDE SEQUENCE [LARGE SCALE GENOMIC DNA]</scope>
    <source>
        <strain evidence="6">ATCC 38327</strain>
    </source>
</reference>
<accession>A0A0L0T178</accession>
<dbReference type="PROSITE" id="PS50102">
    <property type="entry name" value="RRM"/>
    <property type="match status" value="1"/>
</dbReference>
<dbReference type="Gene3D" id="3.30.70.330">
    <property type="match status" value="1"/>
</dbReference>
<proteinExistence type="predicted"/>
<evidence type="ECO:0000256" key="3">
    <source>
        <dbReference type="SAM" id="MobiDB-lite"/>
    </source>
</evidence>
<name>A0A0L0T178_ALLM3</name>
<evidence type="ECO:0000313" key="6">
    <source>
        <dbReference type="Proteomes" id="UP000054350"/>
    </source>
</evidence>
<dbReference type="AlphaFoldDB" id="A0A0L0T178"/>
<dbReference type="SUPFAM" id="SSF54928">
    <property type="entry name" value="RNA-binding domain, RBD"/>
    <property type="match status" value="1"/>
</dbReference>
<keyword evidence="6" id="KW-1185">Reference proteome</keyword>
<dbReference type="OrthoDB" id="431169at2759"/>
<protein>
    <recommendedName>
        <fullName evidence="4">RRM domain-containing protein</fullName>
    </recommendedName>
</protein>
<feature type="region of interest" description="Disordered" evidence="3">
    <location>
        <begin position="312"/>
        <end position="359"/>
    </location>
</feature>
<feature type="compositionally biased region" description="Pro residues" evidence="3">
    <location>
        <begin position="35"/>
        <end position="51"/>
    </location>
</feature>
<reference evidence="5 6" key="1">
    <citation type="submission" date="2009-11" db="EMBL/GenBank/DDBJ databases">
        <title>Annotation of Allomyces macrogynus ATCC 38327.</title>
        <authorList>
            <consortium name="The Broad Institute Genome Sequencing Platform"/>
            <person name="Russ C."/>
            <person name="Cuomo C."/>
            <person name="Burger G."/>
            <person name="Gray M.W."/>
            <person name="Holland P.W.H."/>
            <person name="King N."/>
            <person name="Lang F.B.F."/>
            <person name="Roger A.J."/>
            <person name="Ruiz-Trillo I."/>
            <person name="Young S.K."/>
            <person name="Zeng Q."/>
            <person name="Gargeya S."/>
            <person name="Fitzgerald M."/>
            <person name="Haas B."/>
            <person name="Abouelleil A."/>
            <person name="Alvarado L."/>
            <person name="Arachchi H.M."/>
            <person name="Berlin A."/>
            <person name="Chapman S.B."/>
            <person name="Gearin G."/>
            <person name="Goldberg J."/>
            <person name="Griggs A."/>
            <person name="Gujja S."/>
            <person name="Hansen M."/>
            <person name="Heiman D."/>
            <person name="Howarth C."/>
            <person name="Larimer J."/>
            <person name="Lui A."/>
            <person name="MacDonald P.J.P."/>
            <person name="McCowen C."/>
            <person name="Montmayeur A."/>
            <person name="Murphy C."/>
            <person name="Neiman D."/>
            <person name="Pearson M."/>
            <person name="Priest M."/>
            <person name="Roberts A."/>
            <person name="Saif S."/>
            <person name="Shea T."/>
            <person name="Sisk P."/>
            <person name="Stolte C."/>
            <person name="Sykes S."/>
            <person name="Wortman J."/>
            <person name="Nusbaum C."/>
            <person name="Birren B."/>
        </authorList>
    </citation>
    <scope>NUCLEOTIDE SEQUENCE [LARGE SCALE GENOMIC DNA]</scope>
    <source>
        <strain evidence="5 6">ATCC 38327</strain>
    </source>
</reference>
<dbReference type="InterPro" id="IPR000504">
    <property type="entry name" value="RRM_dom"/>
</dbReference>
<evidence type="ECO:0000313" key="5">
    <source>
        <dbReference type="EMBL" id="KNE68410.1"/>
    </source>
</evidence>
<evidence type="ECO:0000256" key="2">
    <source>
        <dbReference type="PROSITE-ProRule" id="PRU00176"/>
    </source>
</evidence>